<evidence type="ECO:0000313" key="2">
    <source>
        <dbReference type="EMBL" id="TCP09182.1"/>
    </source>
</evidence>
<dbReference type="NCBIfam" id="TIGR00778">
    <property type="entry name" value="ahpD_dom"/>
    <property type="match status" value="1"/>
</dbReference>
<evidence type="ECO:0000313" key="3">
    <source>
        <dbReference type="EMBL" id="UOO79061.1"/>
    </source>
</evidence>
<keyword evidence="4" id="KW-1185">Reference proteome</keyword>
<dbReference type="EMBL" id="CP091507">
    <property type="protein sequence ID" value="UOO79061.1"/>
    <property type="molecule type" value="Genomic_DNA"/>
</dbReference>
<dbReference type="PANTHER" id="PTHR34846">
    <property type="entry name" value="4-CARBOXYMUCONOLACTONE DECARBOXYLASE FAMILY PROTEIN (AFU_ORTHOLOGUE AFUA_6G11590)"/>
    <property type="match status" value="1"/>
</dbReference>
<protein>
    <submittedName>
        <fullName evidence="2">AhpD family alkylhydroperoxidase</fullName>
    </submittedName>
    <submittedName>
        <fullName evidence="3">Carboxymuconolactone decarboxylase family protein</fullName>
    </submittedName>
</protein>
<sequence>MNNRADYYTLAPAAANAMLALEEAVANASIEPSLCELVKIRASQINGCLFCLDMHSKSAKKAGERELRLCHLPLWRESPLFSAREQAALEWTETLTRPGKHGATDEDYQKLAAHFSEKEIVDLTFVISTINAWNRLGVAFRNRPGAMDKMLGLENVMPE</sequence>
<dbReference type="GO" id="GO:0051920">
    <property type="term" value="F:peroxiredoxin activity"/>
    <property type="evidence" value="ECO:0007669"/>
    <property type="project" value="InterPro"/>
</dbReference>
<dbReference type="EMBL" id="SLXE01000004">
    <property type="protein sequence ID" value="TCP09182.1"/>
    <property type="molecule type" value="Genomic_DNA"/>
</dbReference>
<dbReference type="Pfam" id="PF02627">
    <property type="entry name" value="CMD"/>
    <property type="match status" value="1"/>
</dbReference>
<dbReference type="RefSeq" id="WP_132952856.1">
    <property type="nucleotide sequence ID" value="NZ_CALJUB010000125.1"/>
</dbReference>
<dbReference type="Gene3D" id="1.20.1290.10">
    <property type="entry name" value="AhpD-like"/>
    <property type="match status" value="1"/>
</dbReference>
<reference evidence="3" key="3">
    <citation type="journal article" date="2022" name="Res Sq">
        <title>Evolution of multicellular longitudinally dividing oral cavity symbionts (Neisseriaceae).</title>
        <authorList>
            <person name="Nyongesa S."/>
            <person name="Weber P."/>
            <person name="Bernet E."/>
            <person name="Pullido F."/>
            <person name="Nieckarz M."/>
            <person name="Delaby M."/>
            <person name="Nieves C."/>
            <person name="Viehboeck T."/>
            <person name="Krause N."/>
            <person name="Rivera-Millot A."/>
            <person name="Nakamura A."/>
            <person name="Vischer N."/>
            <person name="VanNieuwenhze M."/>
            <person name="Brun Y."/>
            <person name="Cava F."/>
            <person name="Bulgheresi S."/>
            <person name="Veyrier F."/>
        </authorList>
    </citation>
    <scope>NUCLEOTIDE SEQUENCE</scope>
    <source>
        <strain evidence="3">1258/02</strain>
    </source>
</reference>
<dbReference type="InterPro" id="IPR004675">
    <property type="entry name" value="AhpD_core"/>
</dbReference>
<dbReference type="Proteomes" id="UP000829756">
    <property type="component" value="Chromosome"/>
</dbReference>
<evidence type="ECO:0000259" key="1">
    <source>
        <dbReference type="Pfam" id="PF02627"/>
    </source>
</evidence>
<evidence type="ECO:0000313" key="5">
    <source>
        <dbReference type="Proteomes" id="UP000829756"/>
    </source>
</evidence>
<gene>
    <name evidence="2" type="ORF">EV680_10447</name>
    <name evidence="3" type="ORF">LVJ78_10240</name>
</gene>
<accession>A0AAE9GY88</accession>
<dbReference type="Proteomes" id="UP000294721">
    <property type="component" value="Unassembled WGS sequence"/>
</dbReference>
<reference evidence="2 4" key="1">
    <citation type="submission" date="2019-03" db="EMBL/GenBank/DDBJ databases">
        <title>Genomic Encyclopedia of Type Strains, Phase IV (KMG-IV): sequencing the most valuable type-strain genomes for metagenomic binning, comparative biology and taxonomic classification.</title>
        <authorList>
            <person name="Goeker M."/>
        </authorList>
    </citation>
    <scope>NUCLEOTIDE SEQUENCE [LARGE SCALE GENOMIC DNA]</scope>
    <source>
        <strain evidence="2 4">DSM 17474</strain>
    </source>
</reference>
<proteinExistence type="predicted"/>
<organism evidence="3 5">
    <name type="scientific">Uruburuella suis</name>
    <dbReference type="NCBI Taxonomy" id="252130"/>
    <lineage>
        <taxon>Bacteria</taxon>
        <taxon>Pseudomonadati</taxon>
        <taxon>Pseudomonadota</taxon>
        <taxon>Betaproteobacteria</taxon>
        <taxon>Neisseriales</taxon>
        <taxon>Neisseriaceae</taxon>
        <taxon>Uruburuella</taxon>
    </lineage>
</organism>
<dbReference type="AlphaFoldDB" id="A0AAE9GY88"/>
<dbReference type="InterPro" id="IPR003779">
    <property type="entry name" value="CMD-like"/>
</dbReference>
<dbReference type="KEGG" id="usu:LVJ78_10240"/>
<feature type="domain" description="Carboxymuconolactone decarboxylase-like" evidence="1">
    <location>
        <begin position="12"/>
        <end position="93"/>
    </location>
</feature>
<dbReference type="SUPFAM" id="SSF69118">
    <property type="entry name" value="AhpD-like"/>
    <property type="match status" value="1"/>
</dbReference>
<dbReference type="PANTHER" id="PTHR34846:SF10">
    <property type="entry name" value="CYTOPLASMIC PROTEIN"/>
    <property type="match status" value="1"/>
</dbReference>
<dbReference type="InterPro" id="IPR029032">
    <property type="entry name" value="AhpD-like"/>
</dbReference>
<evidence type="ECO:0000313" key="4">
    <source>
        <dbReference type="Proteomes" id="UP000294721"/>
    </source>
</evidence>
<name>A0AAE9GY88_9NEIS</name>
<reference evidence="3" key="2">
    <citation type="submission" date="2021-12" db="EMBL/GenBank/DDBJ databases">
        <authorList>
            <person name="Veyrier F.J."/>
        </authorList>
    </citation>
    <scope>NUCLEOTIDE SEQUENCE</scope>
    <source>
        <strain evidence="3">1258/02</strain>
    </source>
</reference>